<dbReference type="AlphaFoldDB" id="A0AAD5UUT6"/>
<evidence type="ECO:0000313" key="2">
    <source>
        <dbReference type="EMBL" id="KAJ3478381.1"/>
    </source>
</evidence>
<dbReference type="PROSITE" id="PS50181">
    <property type="entry name" value="FBOX"/>
    <property type="match status" value="1"/>
</dbReference>
<reference evidence="2" key="1">
    <citation type="submission" date="2022-07" db="EMBL/GenBank/DDBJ databases">
        <title>Genome Sequence of Physisporinus lineatus.</title>
        <authorList>
            <person name="Buettner E."/>
        </authorList>
    </citation>
    <scope>NUCLEOTIDE SEQUENCE</scope>
    <source>
        <strain evidence="2">VT162</strain>
    </source>
</reference>
<accession>A0AAD5UUT6</accession>
<dbReference type="InterPro" id="IPR036047">
    <property type="entry name" value="F-box-like_dom_sf"/>
</dbReference>
<dbReference type="Proteomes" id="UP001212997">
    <property type="component" value="Unassembled WGS sequence"/>
</dbReference>
<dbReference type="EMBL" id="JANAWD010000515">
    <property type="protein sequence ID" value="KAJ3478381.1"/>
    <property type="molecule type" value="Genomic_DNA"/>
</dbReference>
<keyword evidence="3" id="KW-1185">Reference proteome</keyword>
<evidence type="ECO:0000259" key="1">
    <source>
        <dbReference type="PROSITE" id="PS50181"/>
    </source>
</evidence>
<feature type="domain" description="F-box" evidence="1">
    <location>
        <begin position="9"/>
        <end position="58"/>
    </location>
</feature>
<dbReference type="SUPFAM" id="SSF81383">
    <property type="entry name" value="F-box domain"/>
    <property type="match status" value="1"/>
</dbReference>
<dbReference type="CDD" id="cd09917">
    <property type="entry name" value="F-box_SF"/>
    <property type="match status" value="1"/>
</dbReference>
<dbReference type="Pfam" id="PF12937">
    <property type="entry name" value="F-box-like"/>
    <property type="match status" value="1"/>
</dbReference>
<gene>
    <name evidence="2" type="ORF">NLI96_g9794</name>
</gene>
<dbReference type="InterPro" id="IPR001810">
    <property type="entry name" value="F-box_dom"/>
</dbReference>
<name>A0AAD5UUT6_9APHY</name>
<sequence length="309" mass="34662">MNPPYIKPRVTGDDLPNELLLIIFPHLPVASLILARGVSRRWRNLVLQSHLDPARRSLLTFYYKTVSSPAFIQTRTHILPHLQPFNRHSYLNSVPLYNSPSREFEVWIREWPEKATIGWIWPGLEDGMSSVSSTSWRMEGICNCLGHIPPHIKTVTYHKRKSELSPVIRLQDGGGIGEELDIGGNDGGAVAGEGQGERNNLHNPLMDWVNAIPEGRGAEPIYHATTFLPVGIELPEHRQGQVEEISWLDEEDEAMMVSIELTTICVGQFSDGAGIWLVLDGRRGGERMKGWVYRGGFGMGRRISSRGRG</sequence>
<dbReference type="SMART" id="SM00256">
    <property type="entry name" value="FBOX"/>
    <property type="match status" value="1"/>
</dbReference>
<organism evidence="2 3">
    <name type="scientific">Meripilus lineatus</name>
    <dbReference type="NCBI Taxonomy" id="2056292"/>
    <lineage>
        <taxon>Eukaryota</taxon>
        <taxon>Fungi</taxon>
        <taxon>Dikarya</taxon>
        <taxon>Basidiomycota</taxon>
        <taxon>Agaricomycotina</taxon>
        <taxon>Agaricomycetes</taxon>
        <taxon>Polyporales</taxon>
        <taxon>Meripilaceae</taxon>
        <taxon>Meripilus</taxon>
    </lineage>
</organism>
<proteinExistence type="predicted"/>
<dbReference type="Gene3D" id="1.20.1280.50">
    <property type="match status" value="1"/>
</dbReference>
<comment type="caution">
    <text evidence="2">The sequence shown here is derived from an EMBL/GenBank/DDBJ whole genome shotgun (WGS) entry which is preliminary data.</text>
</comment>
<protein>
    <recommendedName>
        <fullName evidence="1">F-box domain-containing protein</fullName>
    </recommendedName>
</protein>
<evidence type="ECO:0000313" key="3">
    <source>
        <dbReference type="Proteomes" id="UP001212997"/>
    </source>
</evidence>